<reference evidence="1" key="1">
    <citation type="submission" date="2022-05" db="EMBL/GenBank/DDBJ databases">
        <title>The Musa troglodytarum L. genome provides insights into the mechanism of non-climacteric behaviour and enrichment of carotenoids.</title>
        <authorList>
            <person name="Wang J."/>
        </authorList>
    </citation>
    <scope>NUCLEOTIDE SEQUENCE</scope>
    <source>
        <tissue evidence="1">Leaf</tissue>
    </source>
</reference>
<evidence type="ECO:0000313" key="1">
    <source>
        <dbReference type="EMBL" id="URD88603.1"/>
    </source>
</evidence>
<name>A0A9E7JPG6_9LILI</name>
<dbReference type="EMBL" id="CP097504">
    <property type="protein sequence ID" value="URD88603.1"/>
    <property type="molecule type" value="Genomic_DNA"/>
</dbReference>
<evidence type="ECO:0000313" key="2">
    <source>
        <dbReference type="Proteomes" id="UP001055439"/>
    </source>
</evidence>
<dbReference type="Gene3D" id="2.40.50.100">
    <property type="match status" value="1"/>
</dbReference>
<dbReference type="Proteomes" id="UP001055439">
    <property type="component" value="Chromosome 2"/>
</dbReference>
<protein>
    <submittedName>
        <fullName evidence="1">Uncharacterized protein</fullName>
    </submittedName>
</protein>
<organism evidence="1 2">
    <name type="scientific">Musa troglodytarum</name>
    <name type="common">fe'i banana</name>
    <dbReference type="NCBI Taxonomy" id="320322"/>
    <lineage>
        <taxon>Eukaryota</taxon>
        <taxon>Viridiplantae</taxon>
        <taxon>Streptophyta</taxon>
        <taxon>Embryophyta</taxon>
        <taxon>Tracheophyta</taxon>
        <taxon>Spermatophyta</taxon>
        <taxon>Magnoliopsida</taxon>
        <taxon>Liliopsida</taxon>
        <taxon>Zingiberales</taxon>
        <taxon>Musaceae</taxon>
        <taxon>Musa</taxon>
    </lineage>
</organism>
<accession>A0A9E7JPG6</accession>
<sequence>NTDHILDHFLCAVIKDLKYADTHEWVKVDSSSAMIGMTGITRVMYMLNCQFLELWLREKILVQLKMSR</sequence>
<dbReference type="AlphaFoldDB" id="A0A9E7JPG6"/>
<feature type="non-terminal residue" evidence="1">
    <location>
        <position position="1"/>
    </location>
</feature>
<keyword evidence="2" id="KW-1185">Reference proteome</keyword>
<gene>
    <name evidence="1" type="ORF">MUK42_31669</name>
</gene>
<proteinExistence type="predicted"/>